<sequence>MTASECLAALKAGLVHIGRQQSLTFVQKLWVALLKCIAILGYYSGKARSLRRPLIALERGTSSVSQWNRDASGGETVVAAPPLLAVIIPVYAHTLQDVLLLNGALQQLAQQQGCQPTHIVLVDDASPLALDITYAGSGQLIMLRLGANSGPAVARNTGLAWVTARGAGVVCFMDADCIPGPGWLSAMAAAQASAPGIVCGRTFACRPNTAVGLYHDVCGTLNGRQLADGSLLYGCTCNMSLSTVALKGLVFDASFPNAAFEDVEFCVRARKNNVPLTYCAGAVIQHAFAPGAVGLYNQFFRYGMFERHMCAKHPEYLSWLSVSAEISSFGGLPAVLAAVDGEVRPG</sequence>
<keyword evidence="6" id="KW-1185">Reference proteome</keyword>
<evidence type="ECO:0000256" key="2">
    <source>
        <dbReference type="ARBA" id="ARBA00022676"/>
    </source>
</evidence>
<dbReference type="CDD" id="cd00761">
    <property type="entry name" value="Glyco_tranf_GTA_type"/>
    <property type="match status" value="1"/>
</dbReference>
<organism evidence="5 6">
    <name type="scientific">Elliptochloris bilobata</name>
    <dbReference type="NCBI Taxonomy" id="381761"/>
    <lineage>
        <taxon>Eukaryota</taxon>
        <taxon>Viridiplantae</taxon>
        <taxon>Chlorophyta</taxon>
        <taxon>core chlorophytes</taxon>
        <taxon>Trebouxiophyceae</taxon>
        <taxon>Trebouxiophyceae incertae sedis</taxon>
        <taxon>Elliptochloris clade</taxon>
        <taxon>Elliptochloris</taxon>
    </lineage>
</organism>
<feature type="domain" description="Glycosyltransferase 2-like" evidence="4">
    <location>
        <begin position="86"/>
        <end position="238"/>
    </location>
</feature>
<evidence type="ECO:0000259" key="4">
    <source>
        <dbReference type="Pfam" id="PF00535"/>
    </source>
</evidence>
<dbReference type="Pfam" id="PF00535">
    <property type="entry name" value="Glycos_transf_2"/>
    <property type="match status" value="1"/>
</dbReference>
<gene>
    <name evidence="5" type="ORF">WJX81_003688</name>
</gene>
<evidence type="ECO:0000313" key="5">
    <source>
        <dbReference type="EMBL" id="KAK9832721.1"/>
    </source>
</evidence>
<dbReference type="InterPro" id="IPR029044">
    <property type="entry name" value="Nucleotide-diphossugar_trans"/>
</dbReference>
<name>A0AAW1RHG3_9CHLO</name>
<reference evidence="5 6" key="1">
    <citation type="journal article" date="2024" name="Nat. Commun.">
        <title>Phylogenomics reveals the evolutionary origins of lichenization in chlorophyte algae.</title>
        <authorList>
            <person name="Puginier C."/>
            <person name="Libourel C."/>
            <person name="Otte J."/>
            <person name="Skaloud P."/>
            <person name="Haon M."/>
            <person name="Grisel S."/>
            <person name="Petersen M."/>
            <person name="Berrin J.G."/>
            <person name="Delaux P.M."/>
            <person name="Dal Grande F."/>
            <person name="Keller J."/>
        </authorList>
    </citation>
    <scope>NUCLEOTIDE SEQUENCE [LARGE SCALE GENOMIC DNA]</scope>
    <source>
        <strain evidence="5 6">SAG 245.80</strain>
    </source>
</reference>
<dbReference type="SUPFAM" id="SSF53448">
    <property type="entry name" value="Nucleotide-diphospho-sugar transferases"/>
    <property type="match status" value="1"/>
</dbReference>
<evidence type="ECO:0000256" key="1">
    <source>
        <dbReference type="ARBA" id="ARBA00006739"/>
    </source>
</evidence>
<evidence type="ECO:0000256" key="3">
    <source>
        <dbReference type="ARBA" id="ARBA00022679"/>
    </source>
</evidence>
<dbReference type="Proteomes" id="UP001445335">
    <property type="component" value="Unassembled WGS sequence"/>
</dbReference>
<dbReference type="Gene3D" id="3.90.550.10">
    <property type="entry name" value="Spore Coat Polysaccharide Biosynthesis Protein SpsA, Chain A"/>
    <property type="match status" value="1"/>
</dbReference>
<comment type="similarity">
    <text evidence="1">Belongs to the glycosyltransferase 2 family.</text>
</comment>
<dbReference type="PANTHER" id="PTHR43179">
    <property type="entry name" value="RHAMNOSYLTRANSFERASE WBBL"/>
    <property type="match status" value="1"/>
</dbReference>
<comment type="caution">
    <text evidence="5">The sequence shown here is derived from an EMBL/GenBank/DDBJ whole genome shotgun (WGS) entry which is preliminary data.</text>
</comment>
<proteinExistence type="inferred from homology"/>
<dbReference type="InterPro" id="IPR001173">
    <property type="entry name" value="Glyco_trans_2-like"/>
</dbReference>
<dbReference type="EMBL" id="JALJOU010000039">
    <property type="protein sequence ID" value="KAK9832721.1"/>
    <property type="molecule type" value="Genomic_DNA"/>
</dbReference>
<keyword evidence="3" id="KW-0808">Transferase</keyword>
<dbReference type="GO" id="GO:0016757">
    <property type="term" value="F:glycosyltransferase activity"/>
    <property type="evidence" value="ECO:0007669"/>
    <property type="project" value="UniProtKB-KW"/>
</dbReference>
<protein>
    <recommendedName>
        <fullName evidence="4">Glycosyltransferase 2-like domain-containing protein</fullName>
    </recommendedName>
</protein>
<keyword evidence="2" id="KW-0328">Glycosyltransferase</keyword>
<evidence type="ECO:0000313" key="6">
    <source>
        <dbReference type="Proteomes" id="UP001445335"/>
    </source>
</evidence>
<dbReference type="AlphaFoldDB" id="A0AAW1RHG3"/>
<accession>A0AAW1RHG3</accession>
<dbReference type="PANTHER" id="PTHR43179:SF12">
    <property type="entry name" value="GALACTOFURANOSYLTRANSFERASE GLFT2"/>
    <property type="match status" value="1"/>
</dbReference>